<dbReference type="PROSITE" id="PS50262">
    <property type="entry name" value="G_PROTEIN_RECEP_F1_2"/>
    <property type="match status" value="1"/>
</dbReference>
<reference evidence="12" key="2">
    <citation type="submission" date="2025-08" db="UniProtKB">
        <authorList>
            <consortium name="Ensembl"/>
        </authorList>
    </citation>
    <scope>IDENTIFICATION</scope>
</reference>
<feature type="transmembrane region" description="Helical" evidence="10">
    <location>
        <begin position="196"/>
        <end position="217"/>
    </location>
</feature>
<keyword evidence="13" id="KW-1185">Reference proteome</keyword>
<dbReference type="OMA" id="EASSKVC"/>
<keyword evidence="5 10" id="KW-0472">Membrane</keyword>
<organism evidence="12 13">
    <name type="scientific">Latimeria chalumnae</name>
    <name type="common">Coelacanth</name>
    <dbReference type="NCBI Taxonomy" id="7897"/>
    <lineage>
        <taxon>Eukaryota</taxon>
        <taxon>Metazoa</taxon>
        <taxon>Chordata</taxon>
        <taxon>Craniata</taxon>
        <taxon>Vertebrata</taxon>
        <taxon>Euteleostomi</taxon>
        <taxon>Coelacanthiformes</taxon>
        <taxon>Coelacanthidae</taxon>
        <taxon>Latimeria</taxon>
    </lineage>
</organism>
<feature type="transmembrane region" description="Helical" evidence="10">
    <location>
        <begin position="62"/>
        <end position="82"/>
    </location>
</feature>
<evidence type="ECO:0000256" key="7">
    <source>
        <dbReference type="ARBA" id="ARBA00023180"/>
    </source>
</evidence>
<evidence type="ECO:0000256" key="4">
    <source>
        <dbReference type="ARBA" id="ARBA00023040"/>
    </source>
</evidence>
<feature type="transmembrane region" description="Helical" evidence="10">
    <location>
        <begin position="133"/>
        <end position="151"/>
    </location>
</feature>
<evidence type="ECO:0000313" key="13">
    <source>
        <dbReference type="Proteomes" id="UP000008672"/>
    </source>
</evidence>
<dbReference type="GeneTree" id="ENSGT01150000286937"/>
<dbReference type="GO" id="GO:0004930">
    <property type="term" value="F:G protein-coupled receptor activity"/>
    <property type="evidence" value="ECO:0007669"/>
    <property type="project" value="UniProtKB-KW"/>
</dbReference>
<dbReference type="SUPFAM" id="SSF81321">
    <property type="entry name" value="Family A G protein-coupled receptor-like"/>
    <property type="match status" value="1"/>
</dbReference>
<keyword evidence="8 9" id="KW-0807">Transducer</keyword>
<gene>
    <name evidence="12" type="primary">LOC102357935</name>
</gene>
<dbReference type="STRING" id="7897.ENSLACP00000016136"/>
<evidence type="ECO:0000256" key="8">
    <source>
        <dbReference type="ARBA" id="ARBA00023224"/>
    </source>
</evidence>
<dbReference type="Proteomes" id="UP000008672">
    <property type="component" value="Unassembled WGS sequence"/>
</dbReference>
<evidence type="ECO:0000256" key="3">
    <source>
        <dbReference type="ARBA" id="ARBA00022989"/>
    </source>
</evidence>
<evidence type="ECO:0000256" key="1">
    <source>
        <dbReference type="ARBA" id="ARBA00004141"/>
    </source>
</evidence>
<reference evidence="13" key="1">
    <citation type="submission" date="2011-08" db="EMBL/GenBank/DDBJ databases">
        <title>The draft genome of Latimeria chalumnae.</title>
        <authorList>
            <person name="Di Palma F."/>
            <person name="Alfoldi J."/>
            <person name="Johnson J."/>
            <person name="Berlin A."/>
            <person name="Gnerre S."/>
            <person name="Jaffe D."/>
            <person name="MacCallum I."/>
            <person name="Young S."/>
            <person name="Walker B.J."/>
            <person name="Lander E."/>
            <person name="Lindblad-Toh K."/>
        </authorList>
    </citation>
    <scope>NUCLEOTIDE SEQUENCE [LARGE SCALE GENOMIC DNA]</scope>
    <source>
        <strain evidence="13">Wild caught</strain>
    </source>
</reference>
<dbReference type="PANTHER" id="PTHR24232:SF91">
    <property type="entry name" value="TRANSMEMBRANE PROTEIN LOC653160"/>
    <property type="match status" value="1"/>
</dbReference>
<keyword evidence="4 9" id="KW-0297">G-protein coupled receptor</keyword>
<dbReference type="Ensembl" id="ENSLACT00000016248.1">
    <property type="protein sequence ID" value="ENSLACP00000016136.1"/>
    <property type="gene ID" value="ENSLACG00000014213.1"/>
</dbReference>
<feature type="transmembrane region" description="Helical" evidence="10">
    <location>
        <begin position="157"/>
        <end position="175"/>
    </location>
</feature>
<evidence type="ECO:0000256" key="6">
    <source>
        <dbReference type="ARBA" id="ARBA00023170"/>
    </source>
</evidence>
<dbReference type="Pfam" id="PF00001">
    <property type="entry name" value="7tm_1"/>
    <property type="match status" value="1"/>
</dbReference>
<evidence type="ECO:0000256" key="5">
    <source>
        <dbReference type="ARBA" id="ARBA00023136"/>
    </source>
</evidence>
<dbReference type="EMBL" id="AFYH01014175">
    <property type="status" value="NOT_ANNOTATED_CDS"/>
    <property type="molecule type" value="Genomic_DNA"/>
</dbReference>
<dbReference type="InParanoid" id="H3B2L5"/>
<dbReference type="GO" id="GO:0035025">
    <property type="term" value="P:positive regulation of Rho protein signal transduction"/>
    <property type="evidence" value="ECO:0007669"/>
    <property type="project" value="TreeGrafter"/>
</dbReference>
<keyword evidence="3 10" id="KW-1133">Transmembrane helix</keyword>
<evidence type="ECO:0000256" key="2">
    <source>
        <dbReference type="ARBA" id="ARBA00022692"/>
    </source>
</evidence>
<keyword evidence="7" id="KW-0325">Glycoprotein</keyword>
<comment type="similarity">
    <text evidence="9">Belongs to the G-protein coupled receptor 1 family.</text>
</comment>
<dbReference type="PROSITE" id="PS00237">
    <property type="entry name" value="G_PROTEIN_RECEP_F1_1"/>
    <property type="match status" value="1"/>
</dbReference>
<proteinExistence type="inferred from homology"/>
<comment type="subcellular location">
    <subcellularLocation>
        <location evidence="1">Membrane</location>
        <topology evidence="1">Multi-pass membrane protein</topology>
    </subcellularLocation>
</comment>
<evidence type="ECO:0000313" key="12">
    <source>
        <dbReference type="Ensembl" id="ENSLACP00000016136.1"/>
    </source>
</evidence>
<dbReference type="HOGENOM" id="CLU_009579_8_2_1"/>
<feature type="transmembrane region" description="Helical" evidence="10">
    <location>
        <begin position="28"/>
        <end position="50"/>
    </location>
</feature>
<protein>
    <recommendedName>
        <fullName evidence="11">G-protein coupled receptors family 1 profile domain-containing protein</fullName>
    </recommendedName>
</protein>
<dbReference type="Gene3D" id="1.20.1070.10">
    <property type="entry name" value="Rhodopsin 7-helix transmembrane proteins"/>
    <property type="match status" value="2"/>
</dbReference>
<dbReference type="CDD" id="cd14982">
    <property type="entry name" value="7tmA_purinoceptor-like"/>
    <property type="match status" value="1"/>
</dbReference>
<evidence type="ECO:0000256" key="10">
    <source>
        <dbReference type="SAM" id="Phobius"/>
    </source>
</evidence>
<name>H3B2L5_LATCH</name>
<accession>H3B2L5</accession>
<dbReference type="PRINTS" id="PR00237">
    <property type="entry name" value="GPCRRHODOPSN"/>
</dbReference>
<feature type="domain" description="G-protein coupled receptors family 1 profile" evidence="11">
    <location>
        <begin position="40"/>
        <end position="257"/>
    </location>
</feature>
<keyword evidence="2 9" id="KW-0812">Transmembrane</keyword>
<feature type="transmembrane region" description="Helical" evidence="10">
    <location>
        <begin position="237"/>
        <end position="260"/>
    </location>
</feature>
<dbReference type="PANTHER" id="PTHR24232">
    <property type="entry name" value="G-PROTEIN COUPLED RECEPTOR"/>
    <property type="match status" value="1"/>
</dbReference>
<evidence type="ECO:0000259" key="11">
    <source>
        <dbReference type="PROSITE" id="PS50262"/>
    </source>
</evidence>
<dbReference type="eggNOG" id="ENOG502QRMP">
    <property type="taxonomic scope" value="Eukaryota"/>
</dbReference>
<keyword evidence="6 9" id="KW-0675">Receptor</keyword>
<sequence length="273" mass="30597">SNVVDVGIEASSKVCDIIDPVQFIMVPLVYIMVLCIGLPGNFIALMVFLLDKDKIGKAIRVYLINLTVADILFNISLPFWIVYYLKGGDWTFGDVVCRMTGAIYYLATYSAITFMTIISFNRYCTILQCKVKLSLNSYKGAICICVVAWLFWIVASVGFFVLSFTLVLVTYVSVMRSLSASNPSQSQGTHRRLAKIMVLGMVVVFVVCIAPYHIILVPWVMGRTLSLDCVSSSIIDILHWVSIALLSLNSCIDPLIYCFSVKRFRVDFLKTIR</sequence>
<dbReference type="GO" id="GO:0007200">
    <property type="term" value="P:phospholipase C-activating G protein-coupled receptor signaling pathway"/>
    <property type="evidence" value="ECO:0007669"/>
    <property type="project" value="TreeGrafter"/>
</dbReference>
<dbReference type="GO" id="GO:0005886">
    <property type="term" value="C:plasma membrane"/>
    <property type="evidence" value="ECO:0007669"/>
    <property type="project" value="TreeGrafter"/>
</dbReference>
<dbReference type="InterPro" id="IPR017452">
    <property type="entry name" value="GPCR_Rhodpsn_7TM"/>
</dbReference>
<evidence type="ECO:0000256" key="9">
    <source>
        <dbReference type="RuleBase" id="RU000688"/>
    </source>
</evidence>
<dbReference type="InterPro" id="IPR000276">
    <property type="entry name" value="GPCR_Rhodpsn"/>
</dbReference>
<reference evidence="12" key="3">
    <citation type="submission" date="2025-09" db="UniProtKB">
        <authorList>
            <consortium name="Ensembl"/>
        </authorList>
    </citation>
    <scope>IDENTIFICATION</scope>
</reference>
<feature type="transmembrane region" description="Helical" evidence="10">
    <location>
        <begin position="102"/>
        <end position="121"/>
    </location>
</feature>
<dbReference type="AlphaFoldDB" id="H3B2L5"/>